<reference evidence="1 2" key="1">
    <citation type="submission" date="2021-06" db="EMBL/GenBank/DDBJ databases">
        <title>Caerostris extrusa draft genome.</title>
        <authorList>
            <person name="Kono N."/>
            <person name="Arakawa K."/>
        </authorList>
    </citation>
    <scope>NUCLEOTIDE SEQUENCE [LARGE SCALE GENOMIC DNA]</scope>
</reference>
<protein>
    <submittedName>
        <fullName evidence="1">Uncharacterized protein</fullName>
    </submittedName>
</protein>
<dbReference type="EMBL" id="BPLR01009268">
    <property type="protein sequence ID" value="GIY30707.1"/>
    <property type="molecule type" value="Genomic_DNA"/>
</dbReference>
<gene>
    <name evidence="1" type="ORF">CEXT_303631</name>
</gene>
<evidence type="ECO:0000313" key="1">
    <source>
        <dbReference type="EMBL" id="GIY30707.1"/>
    </source>
</evidence>
<dbReference type="Proteomes" id="UP001054945">
    <property type="component" value="Unassembled WGS sequence"/>
</dbReference>
<keyword evidence="2" id="KW-1185">Reference proteome</keyword>
<proteinExistence type="predicted"/>
<accession>A0AAV4SD19</accession>
<organism evidence="1 2">
    <name type="scientific">Caerostris extrusa</name>
    <name type="common">Bark spider</name>
    <name type="synonym">Caerostris bankana</name>
    <dbReference type="NCBI Taxonomy" id="172846"/>
    <lineage>
        <taxon>Eukaryota</taxon>
        <taxon>Metazoa</taxon>
        <taxon>Ecdysozoa</taxon>
        <taxon>Arthropoda</taxon>
        <taxon>Chelicerata</taxon>
        <taxon>Arachnida</taxon>
        <taxon>Araneae</taxon>
        <taxon>Araneomorphae</taxon>
        <taxon>Entelegynae</taxon>
        <taxon>Araneoidea</taxon>
        <taxon>Araneidae</taxon>
        <taxon>Caerostris</taxon>
    </lineage>
</organism>
<sequence>MTPFQNGLQDHLGWLPPDFDNPIFVAITWHSRRTKEEEIHLCCKIFTSSRDVMFQFLVFVDFQVSPQNPVLGVKSGEQGGQ</sequence>
<dbReference type="AlphaFoldDB" id="A0AAV4SD19"/>
<evidence type="ECO:0000313" key="2">
    <source>
        <dbReference type="Proteomes" id="UP001054945"/>
    </source>
</evidence>
<comment type="caution">
    <text evidence="1">The sequence shown here is derived from an EMBL/GenBank/DDBJ whole genome shotgun (WGS) entry which is preliminary data.</text>
</comment>
<name>A0AAV4SD19_CAEEX</name>